<gene>
    <name evidence="1" type="ORF">A2934_05265</name>
</gene>
<evidence type="ECO:0000313" key="2">
    <source>
        <dbReference type="Proteomes" id="UP000177982"/>
    </source>
</evidence>
<evidence type="ECO:0000313" key="1">
    <source>
        <dbReference type="EMBL" id="OHA06519.1"/>
    </source>
</evidence>
<dbReference type="EMBL" id="MHQO01000028">
    <property type="protein sequence ID" value="OHA06519.1"/>
    <property type="molecule type" value="Genomic_DNA"/>
</dbReference>
<dbReference type="Proteomes" id="UP000177982">
    <property type="component" value="Unassembled WGS sequence"/>
</dbReference>
<dbReference type="InterPro" id="IPR036412">
    <property type="entry name" value="HAD-like_sf"/>
</dbReference>
<proteinExistence type="predicted"/>
<name>A0A1G2L702_9BACT</name>
<dbReference type="SUPFAM" id="SSF56784">
    <property type="entry name" value="HAD-like"/>
    <property type="match status" value="1"/>
</dbReference>
<organism evidence="1 2">
    <name type="scientific">Candidatus Sungbacteria bacterium RIFCSPLOWO2_01_FULL_47_10</name>
    <dbReference type="NCBI Taxonomy" id="1802276"/>
    <lineage>
        <taxon>Bacteria</taxon>
        <taxon>Candidatus Sungiibacteriota</taxon>
    </lineage>
</organism>
<sequence length="130" mass="15050">MKTILVDAVDGFVVETENGFEIFAEMRDLLETYPNRKIILTGANDEQYKKFGLDKMPYEVFTLKHDPEKTDPKYYETMLAHFGLSAADVVYFEHNPEAVKRAASIGIKSYYYDHKKKDLVALRAFLDENL</sequence>
<reference evidence="1 2" key="1">
    <citation type="journal article" date="2016" name="Nat. Commun.">
        <title>Thousands of microbial genomes shed light on interconnected biogeochemical processes in an aquifer system.</title>
        <authorList>
            <person name="Anantharaman K."/>
            <person name="Brown C.T."/>
            <person name="Hug L.A."/>
            <person name="Sharon I."/>
            <person name="Castelle C.J."/>
            <person name="Probst A.J."/>
            <person name="Thomas B.C."/>
            <person name="Singh A."/>
            <person name="Wilkins M.J."/>
            <person name="Karaoz U."/>
            <person name="Brodie E.L."/>
            <person name="Williams K.H."/>
            <person name="Hubbard S.S."/>
            <person name="Banfield J.F."/>
        </authorList>
    </citation>
    <scope>NUCLEOTIDE SEQUENCE [LARGE SCALE GENOMIC DNA]</scope>
</reference>
<dbReference type="InterPro" id="IPR023214">
    <property type="entry name" value="HAD_sf"/>
</dbReference>
<dbReference type="Gene3D" id="3.40.50.1000">
    <property type="entry name" value="HAD superfamily/HAD-like"/>
    <property type="match status" value="1"/>
</dbReference>
<comment type="caution">
    <text evidence="1">The sequence shown here is derived from an EMBL/GenBank/DDBJ whole genome shotgun (WGS) entry which is preliminary data.</text>
</comment>
<protein>
    <submittedName>
        <fullName evidence="1">Uncharacterized protein</fullName>
    </submittedName>
</protein>
<dbReference type="AlphaFoldDB" id="A0A1G2L702"/>
<accession>A0A1G2L702</accession>